<evidence type="ECO:0000313" key="3">
    <source>
        <dbReference type="Proteomes" id="UP001293254"/>
    </source>
</evidence>
<evidence type="ECO:0000313" key="2">
    <source>
        <dbReference type="EMBL" id="KAK4420693.1"/>
    </source>
</evidence>
<comment type="caution">
    <text evidence="2">The sequence shown here is derived from an EMBL/GenBank/DDBJ whole genome shotgun (WGS) entry which is preliminary data.</text>
</comment>
<accession>A0AAE2CFY8</accession>
<feature type="region of interest" description="Disordered" evidence="1">
    <location>
        <begin position="1"/>
        <end position="54"/>
    </location>
</feature>
<gene>
    <name evidence="2" type="ORF">Salat_2019800</name>
</gene>
<dbReference type="AlphaFoldDB" id="A0AAE2CFY8"/>
<evidence type="ECO:0000256" key="1">
    <source>
        <dbReference type="SAM" id="MobiDB-lite"/>
    </source>
</evidence>
<organism evidence="2 3">
    <name type="scientific">Sesamum alatum</name>
    <dbReference type="NCBI Taxonomy" id="300844"/>
    <lineage>
        <taxon>Eukaryota</taxon>
        <taxon>Viridiplantae</taxon>
        <taxon>Streptophyta</taxon>
        <taxon>Embryophyta</taxon>
        <taxon>Tracheophyta</taxon>
        <taxon>Spermatophyta</taxon>
        <taxon>Magnoliopsida</taxon>
        <taxon>eudicotyledons</taxon>
        <taxon>Gunneridae</taxon>
        <taxon>Pentapetalae</taxon>
        <taxon>asterids</taxon>
        <taxon>lamiids</taxon>
        <taxon>Lamiales</taxon>
        <taxon>Pedaliaceae</taxon>
        <taxon>Sesamum</taxon>
    </lineage>
</organism>
<name>A0AAE2CFY8_9LAMI</name>
<keyword evidence="3" id="KW-1185">Reference proteome</keyword>
<reference evidence="2" key="1">
    <citation type="submission" date="2020-06" db="EMBL/GenBank/DDBJ databases">
        <authorList>
            <person name="Li T."/>
            <person name="Hu X."/>
            <person name="Zhang T."/>
            <person name="Song X."/>
            <person name="Zhang H."/>
            <person name="Dai N."/>
            <person name="Sheng W."/>
            <person name="Hou X."/>
            <person name="Wei L."/>
        </authorList>
    </citation>
    <scope>NUCLEOTIDE SEQUENCE</scope>
    <source>
        <strain evidence="2">3651</strain>
        <tissue evidence="2">Leaf</tissue>
    </source>
</reference>
<dbReference type="Proteomes" id="UP001293254">
    <property type="component" value="Unassembled WGS sequence"/>
</dbReference>
<protein>
    <submittedName>
        <fullName evidence="2">Uncharacterized protein</fullName>
    </submittedName>
</protein>
<dbReference type="EMBL" id="JACGWO010000008">
    <property type="protein sequence ID" value="KAK4420693.1"/>
    <property type="molecule type" value="Genomic_DNA"/>
</dbReference>
<proteinExistence type="predicted"/>
<reference evidence="2" key="2">
    <citation type="journal article" date="2024" name="Plant">
        <title>Genomic evolution and insights into agronomic trait innovations of Sesamum species.</title>
        <authorList>
            <person name="Miao H."/>
            <person name="Wang L."/>
            <person name="Qu L."/>
            <person name="Liu H."/>
            <person name="Sun Y."/>
            <person name="Le M."/>
            <person name="Wang Q."/>
            <person name="Wei S."/>
            <person name="Zheng Y."/>
            <person name="Lin W."/>
            <person name="Duan Y."/>
            <person name="Cao H."/>
            <person name="Xiong S."/>
            <person name="Wang X."/>
            <person name="Wei L."/>
            <person name="Li C."/>
            <person name="Ma Q."/>
            <person name="Ju M."/>
            <person name="Zhao R."/>
            <person name="Li G."/>
            <person name="Mu C."/>
            <person name="Tian Q."/>
            <person name="Mei H."/>
            <person name="Zhang T."/>
            <person name="Gao T."/>
            <person name="Zhang H."/>
        </authorList>
    </citation>
    <scope>NUCLEOTIDE SEQUENCE</scope>
    <source>
        <strain evidence="2">3651</strain>
    </source>
</reference>
<sequence length="110" mass="11849">MTRRAGKEPAVGEAEMTRRAGKEPAIGEAEMTRRAGKEPAVGGNEAEAEESEKDLVQALDEPLAFQLGWAANNDTDRNLGAERTLADVAAKLMRKLNDCMKSVSDCCTIL</sequence>